<keyword evidence="2" id="KW-0813">Transport</keyword>
<feature type="transmembrane region" description="Helical" evidence="6">
    <location>
        <begin position="367"/>
        <end position="386"/>
    </location>
</feature>
<dbReference type="GO" id="GO:0022857">
    <property type="term" value="F:transmembrane transporter activity"/>
    <property type="evidence" value="ECO:0007669"/>
    <property type="project" value="InterPro"/>
</dbReference>
<keyword evidence="3 6" id="KW-0812">Transmembrane</keyword>
<name>A0A939T4X6_9ACTN</name>
<evidence type="ECO:0000256" key="1">
    <source>
        <dbReference type="ARBA" id="ARBA00004651"/>
    </source>
</evidence>
<feature type="transmembrane region" description="Helical" evidence="6">
    <location>
        <begin position="174"/>
        <end position="200"/>
    </location>
</feature>
<dbReference type="SUPFAM" id="SSF103473">
    <property type="entry name" value="MFS general substrate transporter"/>
    <property type="match status" value="1"/>
</dbReference>
<comment type="caution">
    <text evidence="8">The sequence shown here is derived from an EMBL/GenBank/DDBJ whole genome shotgun (WGS) entry which is preliminary data.</text>
</comment>
<feature type="transmembrane region" description="Helical" evidence="6">
    <location>
        <begin position="305"/>
        <end position="328"/>
    </location>
</feature>
<feature type="transmembrane region" description="Helical" evidence="6">
    <location>
        <begin position="340"/>
        <end position="361"/>
    </location>
</feature>
<dbReference type="AlphaFoldDB" id="A0A939T4X6"/>
<keyword evidence="5 6" id="KW-0472">Membrane</keyword>
<feature type="transmembrane region" description="Helical" evidence="6">
    <location>
        <begin position="492"/>
        <end position="512"/>
    </location>
</feature>
<organism evidence="8 9">
    <name type="scientific">Actinomadura barringtoniae</name>
    <dbReference type="NCBI Taxonomy" id="1427535"/>
    <lineage>
        <taxon>Bacteria</taxon>
        <taxon>Bacillati</taxon>
        <taxon>Actinomycetota</taxon>
        <taxon>Actinomycetes</taxon>
        <taxon>Streptosporangiales</taxon>
        <taxon>Thermomonosporaceae</taxon>
        <taxon>Actinomadura</taxon>
    </lineage>
</organism>
<evidence type="ECO:0000313" key="8">
    <source>
        <dbReference type="EMBL" id="MBO2453081.1"/>
    </source>
</evidence>
<sequence length="531" mass="54682">MTEKQTPAAGAPSPPSAVPRRAGLVLTSLILVAAVANLNLAVANVALPDIGKAFDSSQTTLDLVAVGYSLGLACSVLYLGAVGDRYGRKLMLVLGVSLSIPVCVLAAYAPSDEVLFAARFLGGLAAGMAYPTTLALITALWSGPGRTRCIALWSGVGGAIAALGPLISGGLLQHFWWGSVFLVTLPLALVALVMSVLYVPSHVNETTGSVDHLGGGLSVLLVAGVVLCINFAAVPGKLTLVLSLAVIAIAAGAAFVVRQRRAAEPLYDLRVAGRRVFWVAACAGIIVFGSLMAAMFVGQQFLQNVLGYSTFEAGLAILPGAALMVLVAPSSAKLVDVHGARATLLVGYGFCLLGFVAMLLLWKEGIAYWKVGLGYALIGAGVGFAGTPASHSLTGSVPVKRAGMASGTADLQRDLGGAIMQSILGAMLTAGYTSAMASAVAASPDKQQVTDDVQAQLEKSFTGADQVAARYPQYAGQITAAAKKSFEDGDQWAYLAGIVAILLGAVLVFFLFPRKAEEDELLARYHAEDTA</sequence>
<dbReference type="CDD" id="cd17321">
    <property type="entry name" value="MFS_MMR_MDR_like"/>
    <property type="match status" value="1"/>
</dbReference>
<feature type="transmembrane region" description="Helical" evidence="6">
    <location>
        <begin position="277"/>
        <end position="299"/>
    </location>
</feature>
<dbReference type="InterPro" id="IPR020846">
    <property type="entry name" value="MFS_dom"/>
</dbReference>
<protein>
    <submittedName>
        <fullName evidence="8">MFS transporter</fullName>
    </submittedName>
</protein>
<dbReference type="PANTHER" id="PTHR42718:SF9">
    <property type="entry name" value="MAJOR FACILITATOR SUPERFAMILY MULTIDRUG TRANSPORTER MFSC"/>
    <property type="match status" value="1"/>
</dbReference>
<feature type="domain" description="Major facilitator superfamily (MFS) profile" evidence="7">
    <location>
        <begin position="25"/>
        <end position="516"/>
    </location>
</feature>
<evidence type="ECO:0000256" key="3">
    <source>
        <dbReference type="ARBA" id="ARBA00022692"/>
    </source>
</evidence>
<feature type="transmembrane region" description="Helical" evidence="6">
    <location>
        <begin position="238"/>
        <end position="257"/>
    </location>
</feature>
<feature type="transmembrane region" description="Helical" evidence="6">
    <location>
        <begin position="212"/>
        <end position="232"/>
    </location>
</feature>
<evidence type="ECO:0000259" key="7">
    <source>
        <dbReference type="PROSITE" id="PS50850"/>
    </source>
</evidence>
<feature type="transmembrane region" description="Helical" evidence="6">
    <location>
        <begin position="22"/>
        <end position="43"/>
    </location>
</feature>
<dbReference type="EMBL" id="JAGEOJ010000019">
    <property type="protein sequence ID" value="MBO2453081.1"/>
    <property type="molecule type" value="Genomic_DNA"/>
</dbReference>
<reference evidence="8" key="1">
    <citation type="submission" date="2021-03" db="EMBL/GenBank/DDBJ databases">
        <authorList>
            <person name="Kanchanasin P."/>
            <person name="Saeng-In P."/>
            <person name="Phongsopitanun W."/>
            <person name="Yuki M."/>
            <person name="Kudo T."/>
            <person name="Ohkuma M."/>
            <person name="Tanasupawat S."/>
        </authorList>
    </citation>
    <scope>NUCLEOTIDE SEQUENCE</scope>
    <source>
        <strain evidence="8">GKU 128</strain>
    </source>
</reference>
<keyword evidence="4 6" id="KW-1133">Transmembrane helix</keyword>
<dbReference type="Gene3D" id="1.20.1250.20">
    <property type="entry name" value="MFS general substrate transporter like domains"/>
    <property type="match status" value="1"/>
</dbReference>
<feature type="transmembrane region" description="Helical" evidence="6">
    <location>
        <begin position="116"/>
        <end position="137"/>
    </location>
</feature>
<dbReference type="Gene3D" id="1.20.1720.10">
    <property type="entry name" value="Multidrug resistance protein D"/>
    <property type="match status" value="1"/>
</dbReference>
<evidence type="ECO:0000256" key="6">
    <source>
        <dbReference type="SAM" id="Phobius"/>
    </source>
</evidence>
<dbReference type="RefSeq" id="WP_208261110.1">
    <property type="nucleotide sequence ID" value="NZ_JAGEOJ010000019.1"/>
</dbReference>
<dbReference type="GO" id="GO:0005886">
    <property type="term" value="C:plasma membrane"/>
    <property type="evidence" value="ECO:0007669"/>
    <property type="project" value="UniProtKB-SubCell"/>
</dbReference>
<dbReference type="PANTHER" id="PTHR42718">
    <property type="entry name" value="MAJOR FACILITATOR SUPERFAMILY MULTIDRUG TRANSPORTER MFSC"/>
    <property type="match status" value="1"/>
</dbReference>
<proteinExistence type="predicted"/>
<comment type="subcellular location">
    <subcellularLocation>
        <location evidence="1">Cell membrane</location>
        <topology evidence="1">Multi-pass membrane protein</topology>
    </subcellularLocation>
</comment>
<dbReference type="PROSITE" id="PS50850">
    <property type="entry name" value="MFS"/>
    <property type="match status" value="1"/>
</dbReference>
<evidence type="ECO:0000313" key="9">
    <source>
        <dbReference type="Proteomes" id="UP000669179"/>
    </source>
</evidence>
<dbReference type="Proteomes" id="UP000669179">
    <property type="component" value="Unassembled WGS sequence"/>
</dbReference>
<evidence type="ECO:0000256" key="5">
    <source>
        <dbReference type="ARBA" id="ARBA00023136"/>
    </source>
</evidence>
<feature type="transmembrane region" description="Helical" evidence="6">
    <location>
        <begin position="149"/>
        <end position="168"/>
    </location>
</feature>
<feature type="transmembrane region" description="Helical" evidence="6">
    <location>
        <begin position="63"/>
        <end position="83"/>
    </location>
</feature>
<evidence type="ECO:0000256" key="4">
    <source>
        <dbReference type="ARBA" id="ARBA00022989"/>
    </source>
</evidence>
<dbReference type="InterPro" id="IPR011701">
    <property type="entry name" value="MFS"/>
</dbReference>
<dbReference type="Pfam" id="PF07690">
    <property type="entry name" value="MFS_1"/>
    <property type="match status" value="1"/>
</dbReference>
<keyword evidence="9" id="KW-1185">Reference proteome</keyword>
<gene>
    <name evidence="8" type="ORF">J4573_38725</name>
</gene>
<feature type="transmembrane region" description="Helical" evidence="6">
    <location>
        <begin position="90"/>
        <end position="110"/>
    </location>
</feature>
<evidence type="ECO:0000256" key="2">
    <source>
        <dbReference type="ARBA" id="ARBA00022448"/>
    </source>
</evidence>
<dbReference type="InterPro" id="IPR036259">
    <property type="entry name" value="MFS_trans_sf"/>
</dbReference>
<accession>A0A939T4X6</accession>